<evidence type="ECO:0000313" key="3">
    <source>
        <dbReference type="Proteomes" id="UP000606786"/>
    </source>
</evidence>
<proteinExistence type="predicted"/>
<dbReference type="InterPro" id="IPR040676">
    <property type="entry name" value="DUF5641"/>
</dbReference>
<dbReference type="Proteomes" id="UP000606786">
    <property type="component" value="Unassembled WGS sequence"/>
</dbReference>
<evidence type="ECO:0000259" key="1">
    <source>
        <dbReference type="Pfam" id="PF18701"/>
    </source>
</evidence>
<feature type="domain" description="DUF5641" evidence="1">
    <location>
        <begin position="21"/>
        <end position="70"/>
    </location>
</feature>
<name>A0A811UUW9_CERCA</name>
<dbReference type="EMBL" id="CAJHJT010000023">
    <property type="protein sequence ID" value="CAD7001775.1"/>
    <property type="molecule type" value="Genomic_DNA"/>
</dbReference>
<feature type="non-terminal residue" evidence="2">
    <location>
        <position position="1"/>
    </location>
</feature>
<gene>
    <name evidence="2" type="ORF">CCAP1982_LOCUS10266</name>
</gene>
<reference evidence="2" key="1">
    <citation type="submission" date="2020-11" db="EMBL/GenBank/DDBJ databases">
        <authorList>
            <person name="Whitehead M."/>
        </authorList>
    </citation>
    <scope>NUCLEOTIDE SEQUENCE</scope>
    <source>
        <strain evidence="2">EGII</strain>
    </source>
</reference>
<organism evidence="2 3">
    <name type="scientific">Ceratitis capitata</name>
    <name type="common">Mediterranean fruit fly</name>
    <name type="synonym">Tephritis capitata</name>
    <dbReference type="NCBI Taxonomy" id="7213"/>
    <lineage>
        <taxon>Eukaryota</taxon>
        <taxon>Metazoa</taxon>
        <taxon>Ecdysozoa</taxon>
        <taxon>Arthropoda</taxon>
        <taxon>Hexapoda</taxon>
        <taxon>Insecta</taxon>
        <taxon>Pterygota</taxon>
        <taxon>Neoptera</taxon>
        <taxon>Endopterygota</taxon>
        <taxon>Diptera</taxon>
        <taxon>Brachycera</taxon>
        <taxon>Muscomorpha</taxon>
        <taxon>Tephritoidea</taxon>
        <taxon>Tephritidae</taxon>
        <taxon>Ceratitis</taxon>
        <taxon>Ceratitis</taxon>
    </lineage>
</organism>
<accession>A0A811UUW9</accession>
<comment type="caution">
    <text evidence="2">The sequence shown here is derived from an EMBL/GenBank/DDBJ whole genome shotgun (WGS) entry which is preliminary data.</text>
</comment>
<sequence length="76" mass="9000">GEPLKSIPEPEDQGISGNIRQRWQAVSAIRQHFWRRLKDEYLMSLQRRSKGLRPLRNFKEGDYLLCVQKLLHLQNG</sequence>
<dbReference type="Pfam" id="PF18701">
    <property type="entry name" value="DUF5641"/>
    <property type="match status" value="1"/>
</dbReference>
<keyword evidence="3" id="KW-1185">Reference proteome</keyword>
<dbReference type="AlphaFoldDB" id="A0A811UUW9"/>
<evidence type="ECO:0000313" key="2">
    <source>
        <dbReference type="EMBL" id="CAD7001775.1"/>
    </source>
</evidence>
<protein>
    <submittedName>
        <fullName evidence="2">(Mediterranean fruit fly) hypothetical protein</fullName>
    </submittedName>
</protein>